<dbReference type="Proteomes" id="UP000031668">
    <property type="component" value="Unassembled WGS sequence"/>
</dbReference>
<protein>
    <submittedName>
        <fullName evidence="1">Uncharacterized protein</fullName>
    </submittedName>
</protein>
<keyword evidence="2" id="KW-1185">Reference proteome</keyword>
<evidence type="ECO:0000313" key="2">
    <source>
        <dbReference type="Proteomes" id="UP000031668"/>
    </source>
</evidence>
<dbReference type="InterPro" id="IPR011990">
    <property type="entry name" value="TPR-like_helical_dom_sf"/>
</dbReference>
<reference evidence="1 2" key="1">
    <citation type="journal article" date="2014" name="Genome Biol. Evol.">
        <title>The genome of the myxosporean Thelohanellus kitauei shows adaptations to nutrient acquisition within its fish host.</title>
        <authorList>
            <person name="Yang Y."/>
            <person name="Xiong J."/>
            <person name="Zhou Z."/>
            <person name="Huo F."/>
            <person name="Miao W."/>
            <person name="Ran C."/>
            <person name="Liu Y."/>
            <person name="Zhang J."/>
            <person name="Feng J."/>
            <person name="Wang M."/>
            <person name="Wang M."/>
            <person name="Wang L."/>
            <person name="Yao B."/>
        </authorList>
    </citation>
    <scope>NUCLEOTIDE SEQUENCE [LARGE SCALE GENOMIC DNA]</scope>
    <source>
        <strain evidence="1">Wuqing</strain>
    </source>
</reference>
<dbReference type="AlphaFoldDB" id="A0A0C2J514"/>
<gene>
    <name evidence="1" type="ORF">RF11_03223</name>
</gene>
<proteinExistence type="predicted"/>
<evidence type="ECO:0000313" key="1">
    <source>
        <dbReference type="EMBL" id="KII64168.1"/>
    </source>
</evidence>
<organism evidence="1 2">
    <name type="scientific">Thelohanellus kitauei</name>
    <name type="common">Myxosporean</name>
    <dbReference type="NCBI Taxonomy" id="669202"/>
    <lineage>
        <taxon>Eukaryota</taxon>
        <taxon>Metazoa</taxon>
        <taxon>Cnidaria</taxon>
        <taxon>Myxozoa</taxon>
        <taxon>Myxosporea</taxon>
        <taxon>Bivalvulida</taxon>
        <taxon>Platysporina</taxon>
        <taxon>Myxobolidae</taxon>
        <taxon>Thelohanellus</taxon>
    </lineage>
</organism>
<name>A0A0C2J514_THEKT</name>
<dbReference type="EMBL" id="JWZT01004411">
    <property type="protein sequence ID" value="KII64168.1"/>
    <property type="molecule type" value="Genomic_DNA"/>
</dbReference>
<accession>A0A0C2J514</accession>
<comment type="caution">
    <text evidence="1">The sequence shown here is derived from an EMBL/GenBank/DDBJ whole genome shotgun (WGS) entry which is preliminary data.</text>
</comment>
<dbReference type="Gene3D" id="1.25.40.10">
    <property type="entry name" value="Tetratricopeptide repeat domain"/>
    <property type="match status" value="1"/>
</dbReference>
<sequence length="115" mass="13712">MAASHEALNNLALPRYEKAAHLFLSIRSKRTYTCYQKMIDLYVKKGEINKAIQHWFVYGYKIQTKFRDMEKSAEFYDKGDELRQQHDLPHTCVITTYEPKKYMDLNDALDERSRV</sequence>